<accession>A0A482MDD9</accession>
<evidence type="ECO:0000313" key="2">
    <source>
        <dbReference type="Proteomes" id="UP000296993"/>
    </source>
</evidence>
<proteinExistence type="predicted"/>
<name>A0A482MDD9_9CAUD</name>
<gene>
    <name evidence="1" type="primary">20</name>
    <name evidence="1" type="ORF">SEA_DAEGAL_20</name>
</gene>
<protein>
    <submittedName>
        <fullName evidence="1">Uncharacterized protein</fullName>
    </submittedName>
</protein>
<dbReference type="EMBL" id="MK494095">
    <property type="protein sequence ID" value="QBQ71221.1"/>
    <property type="molecule type" value="Genomic_DNA"/>
</dbReference>
<dbReference type="Proteomes" id="UP000296993">
    <property type="component" value="Segment"/>
</dbReference>
<sequence>MTDDDARVIAAEERLARALRRSANERTRAAWAAVIAAERRLEHARRKAARGA</sequence>
<organism evidence="1 2">
    <name type="scientific">Mycobacterium phage Daegal</name>
    <dbReference type="NCBI Taxonomy" id="2517946"/>
    <lineage>
        <taxon>Viruses</taxon>
        <taxon>Duplodnaviria</taxon>
        <taxon>Heunggongvirae</taxon>
        <taxon>Uroviricota</taxon>
        <taxon>Caudoviricetes</taxon>
        <taxon>Gilesvirus</taxon>
        <taxon>Gilesvirus giles</taxon>
    </lineage>
</organism>
<reference evidence="1 2" key="1">
    <citation type="submission" date="2019-02" db="EMBL/GenBank/DDBJ databases">
        <authorList>
            <person name="Oosthuizen L."/>
            <person name="Davies C.G."/>
            <person name="Grundy S."/>
            <person name="Palmer E."/>
            <person name="Wojtus J.K."/>
            <person name="Hoskin A.F.M."/>
            <person name="Turnbull J."/>
            <person name="Scott J."/>
            <person name="Sweatman J.A."/>
            <person name="Elliston-Boyes N."/>
            <person name="Freed N.E."/>
            <person name="Hendrickson H.L."/>
            <person name="Aull H.G."/>
            <person name="Garlena R.A."/>
            <person name="Russell D.A."/>
            <person name="Pope W.H."/>
            <person name="Jacobs-Sera D."/>
            <person name="Hatfull G.F."/>
        </authorList>
    </citation>
    <scope>NUCLEOTIDE SEQUENCE [LARGE SCALE GENOMIC DNA]</scope>
</reference>
<evidence type="ECO:0000313" key="1">
    <source>
        <dbReference type="EMBL" id="QBQ71221.1"/>
    </source>
</evidence>